<sequence length="112" mass="12086">MSVLSKQTGTCLRGVILETTKDGLRFRIYVVIGEADLDAVTEILPAEVFEESGEVHVCGLDMPEQAPEQLSEVLDNMNDGDVAVIFCASPAVQQSVLYSLRLPGIALPSHLN</sequence>
<dbReference type="RefSeq" id="WP_068368331.1">
    <property type="nucleotide sequence ID" value="NZ_LBNE01000002.1"/>
</dbReference>
<accession>A0A171KU51</accession>
<name>A0A171KU51_9BURK</name>
<gene>
    <name evidence="1" type="ORF">AAV32_04930</name>
</gene>
<dbReference type="AlphaFoldDB" id="A0A171KU51"/>
<dbReference type="STRING" id="206506.AAV32_04930"/>
<evidence type="ECO:0000313" key="2">
    <source>
        <dbReference type="Proteomes" id="UP000078084"/>
    </source>
</evidence>
<reference evidence="1 2" key="1">
    <citation type="submission" date="2015-04" db="EMBL/GenBank/DDBJ databases">
        <title>Genome sequence of Kerstersia gyiorum CG1.</title>
        <authorList>
            <person name="Greninger A.L."/>
            <person name="Kozyreva V."/>
            <person name="Chaturvedi V."/>
        </authorList>
    </citation>
    <scope>NUCLEOTIDE SEQUENCE [LARGE SCALE GENOMIC DNA]</scope>
    <source>
        <strain evidence="1 2">CG1</strain>
    </source>
</reference>
<proteinExistence type="predicted"/>
<dbReference type="EMBL" id="LBNE01000002">
    <property type="protein sequence ID" value="KKO72418.1"/>
    <property type="molecule type" value="Genomic_DNA"/>
</dbReference>
<protein>
    <submittedName>
        <fullName evidence="1">Uncharacterized protein</fullName>
    </submittedName>
</protein>
<comment type="caution">
    <text evidence="1">The sequence shown here is derived from an EMBL/GenBank/DDBJ whole genome shotgun (WGS) entry which is preliminary data.</text>
</comment>
<keyword evidence="2" id="KW-1185">Reference proteome</keyword>
<dbReference type="Proteomes" id="UP000078084">
    <property type="component" value="Unassembled WGS sequence"/>
</dbReference>
<organism evidence="1 2">
    <name type="scientific">Kerstersia gyiorum</name>
    <dbReference type="NCBI Taxonomy" id="206506"/>
    <lineage>
        <taxon>Bacteria</taxon>
        <taxon>Pseudomonadati</taxon>
        <taxon>Pseudomonadota</taxon>
        <taxon>Betaproteobacteria</taxon>
        <taxon>Burkholderiales</taxon>
        <taxon>Alcaligenaceae</taxon>
        <taxon>Kerstersia</taxon>
    </lineage>
</organism>
<evidence type="ECO:0000313" key="1">
    <source>
        <dbReference type="EMBL" id="KKO72418.1"/>
    </source>
</evidence>